<gene>
    <name evidence="1" type="ORF">GBB84_25990</name>
</gene>
<proteinExistence type="predicted"/>
<name>A0A6L5EI62_9ENTR</name>
<protein>
    <submittedName>
        <fullName evidence="1">Uncharacterized protein</fullName>
    </submittedName>
</protein>
<comment type="caution">
    <text evidence="1">The sequence shown here is derived from an EMBL/GenBank/DDBJ whole genome shotgun (WGS) entry which is preliminary data.</text>
</comment>
<accession>A0A6L5EI62</accession>
<sequence>MKNPPKRLCDWNGATVKLIHETRNSLATLPAGTTGKIRVGYKSRNGLTFISNPCECCGVQVHITCMRPEHFELLELVQGNAGEEQ</sequence>
<evidence type="ECO:0000313" key="1">
    <source>
        <dbReference type="EMBL" id="MPQ54335.1"/>
    </source>
</evidence>
<dbReference type="Proteomes" id="UP000475079">
    <property type="component" value="Unassembled WGS sequence"/>
</dbReference>
<evidence type="ECO:0000313" key="2">
    <source>
        <dbReference type="Proteomes" id="UP000475079"/>
    </source>
</evidence>
<keyword evidence="2" id="KW-1185">Reference proteome</keyword>
<dbReference type="AlphaFoldDB" id="A0A6L5EI62"/>
<dbReference type="RefSeq" id="WP_152400120.1">
    <property type="nucleotide sequence ID" value="NZ_WHIY01000028.1"/>
</dbReference>
<reference evidence="1 2" key="1">
    <citation type="submission" date="2019-10" db="EMBL/GenBank/DDBJ databases">
        <title>Characterization of a new Citrobacter species.</title>
        <authorList>
            <person name="Goncalves Ribeiro T."/>
            <person name="Izdebski R."/>
            <person name="Urbanowicz P."/>
            <person name="Carmeli Y."/>
            <person name="Gniadkowski M."/>
            <person name="Peixe L."/>
        </authorList>
    </citation>
    <scope>NUCLEOTIDE SEQUENCE [LARGE SCALE GENOMIC DNA]</scope>
    <source>
        <strain evidence="1 2">NMI7905_11</strain>
    </source>
</reference>
<organism evidence="1 2">
    <name type="scientific">Citrobacter telavivensis</name>
    <dbReference type="NCBI Taxonomy" id="2653932"/>
    <lineage>
        <taxon>Bacteria</taxon>
        <taxon>Pseudomonadati</taxon>
        <taxon>Pseudomonadota</taxon>
        <taxon>Gammaproteobacteria</taxon>
        <taxon>Enterobacterales</taxon>
        <taxon>Enterobacteriaceae</taxon>
        <taxon>Citrobacter</taxon>
    </lineage>
</organism>
<dbReference type="EMBL" id="WHIY01000028">
    <property type="protein sequence ID" value="MPQ54335.1"/>
    <property type="molecule type" value="Genomic_DNA"/>
</dbReference>